<feature type="transmembrane region" description="Helical" evidence="1">
    <location>
        <begin position="217"/>
        <end position="235"/>
    </location>
</feature>
<accession>A0A9D1A5A5</accession>
<proteinExistence type="predicted"/>
<dbReference type="AlphaFoldDB" id="A0A9D1A5A5"/>
<feature type="transmembrane region" description="Helical" evidence="1">
    <location>
        <begin position="126"/>
        <end position="149"/>
    </location>
</feature>
<reference evidence="3" key="1">
    <citation type="submission" date="2020-10" db="EMBL/GenBank/DDBJ databases">
        <authorList>
            <person name="Gilroy R."/>
        </authorList>
    </citation>
    <scope>NUCLEOTIDE SEQUENCE</scope>
    <source>
        <strain evidence="3">CHK180-2868</strain>
    </source>
</reference>
<evidence type="ECO:0000256" key="1">
    <source>
        <dbReference type="SAM" id="Phobius"/>
    </source>
</evidence>
<keyword evidence="1" id="KW-1133">Transmembrane helix</keyword>
<dbReference type="Proteomes" id="UP000824250">
    <property type="component" value="Unassembled WGS sequence"/>
</dbReference>
<keyword evidence="1" id="KW-0812">Transmembrane</keyword>
<feature type="transmembrane region" description="Helical" evidence="1">
    <location>
        <begin position="156"/>
        <end position="176"/>
    </location>
</feature>
<dbReference type="InterPro" id="IPR025403">
    <property type="entry name" value="TgpA-like_C"/>
</dbReference>
<evidence type="ECO:0000259" key="2">
    <source>
        <dbReference type="Pfam" id="PF13559"/>
    </source>
</evidence>
<name>A0A9D1A5A5_9FIRM</name>
<sequence>MTLLFKLLTDSSWYLCLMAPVLQASGRGLRLLFLAPIPVWWFWIFKNRRKRDVFGVLKDQFLLEAKLLLGIGFFELLFLGAVRWQAICGRFAALFLLGGILLLRAGRLTEEGAADGSFWRRSGGSVLALTVLAVFFAFPPVYQAVLGFLGLFYQRLILPLLMTVLELFLGAFSWLAGFFPEFTPMEAEHPAEISDWSLAEWAEETTGTAQVPAVFRLLGRLLPVLLAVLFLYVLYRKLTDMGNWSGEKVYGTVERSGIPAEKKPSGRILGLFEKRNVRYYYRRFLLLCRKRGIVIPDSATSSQIEERAQAFWPGKELFRFHEIYRNVRYGEYPETEGEVKEARELYRRFSETGRQENG</sequence>
<feature type="transmembrane region" description="Helical" evidence="1">
    <location>
        <begin position="28"/>
        <end position="45"/>
    </location>
</feature>
<gene>
    <name evidence="3" type="ORF">IAB28_03975</name>
</gene>
<dbReference type="Pfam" id="PF13559">
    <property type="entry name" value="DUF4129"/>
    <property type="match status" value="1"/>
</dbReference>
<comment type="caution">
    <text evidence="3">The sequence shown here is derived from an EMBL/GenBank/DDBJ whole genome shotgun (WGS) entry which is preliminary data.</text>
</comment>
<dbReference type="EMBL" id="DVGC01000023">
    <property type="protein sequence ID" value="HIR05108.1"/>
    <property type="molecule type" value="Genomic_DNA"/>
</dbReference>
<feature type="domain" description="Protein-glutamine gamma-glutamyltransferase-like C-terminal" evidence="2">
    <location>
        <begin position="281"/>
        <end position="347"/>
    </location>
</feature>
<feature type="transmembrane region" description="Helical" evidence="1">
    <location>
        <begin position="87"/>
        <end position="106"/>
    </location>
</feature>
<organism evidence="3 4">
    <name type="scientific">Candidatus Copromonas faecavium</name>
    <name type="common">nom. illeg.</name>
    <dbReference type="NCBI Taxonomy" id="2840740"/>
    <lineage>
        <taxon>Bacteria</taxon>
        <taxon>Bacillati</taxon>
        <taxon>Bacillota</taxon>
        <taxon>Clostridia</taxon>
        <taxon>Lachnospirales</taxon>
        <taxon>Lachnospiraceae</taxon>
        <taxon>Candidatus Copromonas (nom. illeg.)</taxon>
    </lineage>
</organism>
<evidence type="ECO:0000313" key="3">
    <source>
        <dbReference type="EMBL" id="HIR05108.1"/>
    </source>
</evidence>
<feature type="transmembrane region" description="Helical" evidence="1">
    <location>
        <begin position="65"/>
        <end position="82"/>
    </location>
</feature>
<reference evidence="3" key="2">
    <citation type="journal article" date="2021" name="PeerJ">
        <title>Extensive microbial diversity within the chicken gut microbiome revealed by metagenomics and culture.</title>
        <authorList>
            <person name="Gilroy R."/>
            <person name="Ravi A."/>
            <person name="Getino M."/>
            <person name="Pursley I."/>
            <person name="Horton D.L."/>
            <person name="Alikhan N.F."/>
            <person name="Baker D."/>
            <person name="Gharbi K."/>
            <person name="Hall N."/>
            <person name="Watson M."/>
            <person name="Adriaenssens E.M."/>
            <person name="Foster-Nyarko E."/>
            <person name="Jarju S."/>
            <person name="Secka A."/>
            <person name="Antonio M."/>
            <person name="Oren A."/>
            <person name="Chaudhuri R.R."/>
            <person name="La Ragione R."/>
            <person name="Hildebrand F."/>
            <person name="Pallen M.J."/>
        </authorList>
    </citation>
    <scope>NUCLEOTIDE SEQUENCE</scope>
    <source>
        <strain evidence="3">CHK180-2868</strain>
    </source>
</reference>
<protein>
    <submittedName>
        <fullName evidence="3">DUF4129 domain-containing protein</fullName>
    </submittedName>
</protein>
<keyword evidence="1" id="KW-0472">Membrane</keyword>
<evidence type="ECO:0000313" key="4">
    <source>
        <dbReference type="Proteomes" id="UP000824250"/>
    </source>
</evidence>